<name>A0A1Y6B296_9BACT</name>
<dbReference type="Gene3D" id="2.70.40.10">
    <property type="match status" value="1"/>
</dbReference>
<accession>A0A1Y6B296</accession>
<evidence type="ECO:0000313" key="8">
    <source>
        <dbReference type="Proteomes" id="UP000192907"/>
    </source>
</evidence>
<dbReference type="Pfam" id="PF00692">
    <property type="entry name" value="dUTPase"/>
    <property type="match status" value="1"/>
</dbReference>
<dbReference type="EC" id="3.6.1.23" evidence="2"/>
<dbReference type="GO" id="GO:0006226">
    <property type="term" value="P:dUMP biosynthetic process"/>
    <property type="evidence" value="ECO:0007669"/>
    <property type="project" value="InterPro"/>
</dbReference>
<dbReference type="GO" id="GO:0046081">
    <property type="term" value="P:dUTP catabolic process"/>
    <property type="evidence" value="ECO:0007669"/>
    <property type="project" value="InterPro"/>
</dbReference>
<reference evidence="8" key="1">
    <citation type="submission" date="2017-04" db="EMBL/GenBank/DDBJ databases">
        <authorList>
            <person name="Varghese N."/>
            <person name="Submissions S."/>
        </authorList>
    </citation>
    <scope>NUCLEOTIDE SEQUENCE [LARGE SCALE GENOMIC DNA]</scope>
    <source>
        <strain evidence="8">RKEM611</strain>
    </source>
</reference>
<dbReference type="PANTHER" id="PTHR11241">
    <property type="entry name" value="DEOXYURIDINE 5'-TRIPHOSPHATE NUCLEOTIDOHYDROLASE"/>
    <property type="match status" value="1"/>
</dbReference>
<gene>
    <name evidence="7" type="ORF">SAMN06296036_10148</name>
</gene>
<dbReference type="InterPro" id="IPR033704">
    <property type="entry name" value="dUTPase_trimeric"/>
</dbReference>
<keyword evidence="3" id="KW-0378">Hydrolase</keyword>
<dbReference type="CDD" id="cd07557">
    <property type="entry name" value="trimeric_dUTPase"/>
    <property type="match status" value="1"/>
</dbReference>
<feature type="domain" description="dUTPase-like" evidence="6">
    <location>
        <begin position="12"/>
        <end position="122"/>
    </location>
</feature>
<dbReference type="SUPFAM" id="SSF51283">
    <property type="entry name" value="dUTPase-like"/>
    <property type="match status" value="1"/>
</dbReference>
<evidence type="ECO:0000256" key="4">
    <source>
        <dbReference type="ARBA" id="ARBA00023080"/>
    </source>
</evidence>
<dbReference type="PANTHER" id="PTHR11241:SF0">
    <property type="entry name" value="DEOXYURIDINE 5'-TRIPHOSPHATE NUCLEOTIDOHYDROLASE"/>
    <property type="match status" value="1"/>
</dbReference>
<evidence type="ECO:0000256" key="3">
    <source>
        <dbReference type="ARBA" id="ARBA00022801"/>
    </source>
</evidence>
<organism evidence="7 8">
    <name type="scientific">Pseudobacteriovorax antillogorgiicola</name>
    <dbReference type="NCBI Taxonomy" id="1513793"/>
    <lineage>
        <taxon>Bacteria</taxon>
        <taxon>Pseudomonadati</taxon>
        <taxon>Bdellovibrionota</taxon>
        <taxon>Oligoflexia</taxon>
        <taxon>Oligoflexales</taxon>
        <taxon>Pseudobacteriovoracaceae</taxon>
        <taxon>Pseudobacteriovorax</taxon>
    </lineage>
</organism>
<dbReference type="InterPro" id="IPR036157">
    <property type="entry name" value="dUTPase-like_sf"/>
</dbReference>
<dbReference type="GO" id="GO:0000287">
    <property type="term" value="F:magnesium ion binding"/>
    <property type="evidence" value="ECO:0007669"/>
    <property type="project" value="InterPro"/>
</dbReference>
<dbReference type="Proteomes" id="UP000192907">
    <property type="component" value="Unassembled WGS sequence"/>
</dbReference>
<sequence length="142" mass="15601">MIKLRCDEKYQPKYMTAHSAACDLYAREGAIIEPQQVIRVPVGVWIDSVDWNQVPEDCIPELQVRARSGLSFKNSIMLANGVGTVDADYPDEIGVLLYNGGLQSFEVTEGMRIAQIALNLVHRIPHLDVGGVRTGGFGSTKV</sequence>
<evidence type="ECO:0000259" key="6">
    <source>
        <dbReference type="Pfam" id="PF00692"/>
    </source>
</evidence>
<proteinExistence type="inferred from homology"/>
<evidence type="ECO:0000256" key="5">
    <source>
        <dbReference type="ARBA" id="ARBA00047686"/>
    </source>
</evidence>
<comment type="catalytic activity">
    <reaction evidence="5">
        <text>dUTP + H2O = dUMP + diphosphate + H(+)</text>
        <dbReference type="Rhea" id="RHEA:10248"/>
        <dbReference type="ChEBI" id="CHEBI:15377"/>
        <dbReference type="ChEBI" id="CHEBI:15378"/>
        <dbReference type="ChEBI" id="CHEBI:33019"/>
        <dbReference type="ChEBI" id="CHEBI:61555"/>
        <dbReference type="ChEBI" id="CHEBI:246422"/>
        <dbReference type="EC" id="3.6.1.23"/>
    </reaction>
</comment>
<dbReference type="RefSeq" id="WP_132314808.1">
    <property type="nucleotide sequence ID" value="NZ_FWZT01000001.1"/>
</dbReference>
<evidence type="ECO:0000256" key="1">
    <source>
        <dbReference type="ARBA" id="ARBA00006581"/>
    </source>
</evidence>
<dbReference type="STRING" id="1513793.SAMN06296036_10148"/>
<dbReference type="GO" id="GO:0004170">
    <property type="term" value="F:dUTP diphosphatase activity"/>
    <property type="evidence" value="ECO:0007669"/>
    <property type="project" value="UniProtKB-EC"/>
</dbReference>
<evidence type="ECO:0000256" key="2">
    <source>
        <dbReference type="ARBA" id="ARBA00012379"/>
    </source>
</evidence>
<dbReference type="EMBL" id="FWZT01000001">
    <property type="protein sequence ID" value="SME87869.1"/>
    <property type="molecule type" value="Genomic_DNA"/>
</dbReference>
<protein>
    <recommendedName>
        <fullName evidence="2">dUTP diphosphatase</fullName>
        <ecNumber evidence="2">3.6.1.23</ecNumber>
    </recommendedName>
</protein>
<comment type="similarity">
    <text evidence="1">Belongs to the dUTPase family.</text>
</comment>
<dbReference type="AlphaFoldDB" id="A0A1Y6B296"/>
<keyword evidence="4" id="KW-0546">Nucleotide metabolism</keyword>
<dbReference type="OrthoDB" id="5293300at2"/>
<keyword evidence="8" id="KW-1185">Reference proteome</keyword>
<dbReference type="InterPro" id="IPR008181">
    <property type="entry name" value="dUTPase"/>
</dbReference>
<dbReference type="InterPro" id="IPR029054">
    <property type="entry name" value="dUTPase-like"/>
</dbReference>
<evidence type="ECO:0000313" key="7">
    <source>
        <dbReference type="EMBL" id="SME87869.1"/>
    </source>
</evidence>